<reference evidence="2 3" key="1">
    <citation type="journal article" date="2018" name="Nat. Biotechnol.">
        <title>A standardized bacterial taxonomy based on genome phylogeny substantially revises the tree of life.</title>
        <authorList>
            <person name="Parks D.H."/>
            <person name="Chuvochina M."/>
            <person name="Waite D.W."/>
            <person name="Rinke C."/>
            <person name="Skarshewski A."/>
            <person name="Chaumeil P.A."/>
            <person name="Hugenholtz P."/>
        </authorList>
    </citation>
    <scope>NUCLEOTIDE SEQUENCE [LARGE SCALE GENOMIC DNA]</scope>
    <source>
        <strain evidence="2">UBA11978</strain>
    </source>
</reference>
<evidence type="ECO:0000313" key="2">
    <source>
        <dbReference type="EMBL" id="HAW77860.1"/>
    </source>
</evidence>
<dbReference type="RefSeq" id="WP_272965367.1">
    <property type="nucleotide sequence ID" value="NZ_CALBIY010000007.1"/>
</dbReference>
<organism evidence="2 3">
    <name type="scientific">Alteromonas australica</name>
    <dbReference type="NCBI Taxonomy" id="589873"/>
    <lineage>
        <taxon>Bacteria</taxon>
        <taxon>Pseudomonadati</taxon>
        <taxon>Pseudomonadota</taxon>
        <taxon>Gammaproteobacteria</taxon>
        <taxon>Alteromonadales</taxon>
        <taxon>Alteromonadaceae</taxon>
        <taxon>Alteromonas/Salinimonas group</taxon>
        <taxon>Alteromonas</taxon>
    </lineage>
</organism>
<feature type="transmembrane region" description="Helical" evidence="1">
    <location>
        <begin position="166"/>
        <end position="184"/>
    </location>
</feature>
<name>A0A350P993_9ALTE</name>
<comment type="caution">
    <text evidence="2">The sequence shown here is derived from an EMBL/GenBank/DDBJ whole genome shotgun (WGS) entry which is preliminary data.</text>
</comment>
<feature type="transmembrane region" description="Helical" evidence="1">
    <location>
        <begin position="20"/>
        <end position="41"/>
    </location>
</feature>
<gene>
    <name evidence="2" type="ORF">DCW74_19260</name>
</gene>
<evidence type="ECO:0000256" key="1">
    <source>
        <dbReference type="SAM" id="Phobius"/>
    </source>
</evidence>
<dbReference type="Proteomes" id="UP000263517">
    <property type="component" value="Unassembled WGS sequence"/>
</dbReference>
<feature type="transmembrane region" description="Helical" evidence="1">
    <location>
        <begin position="115"/>
        <end position="139"/>
    </location>
</feature>
<keyword evidence="1" id="KW-1133">Transmembrane helix</keyword>
<sequence>MNFDKPSPFDGVKAVSPSGVIKVLFAVSLEAAMFVMFYAVYTETIGLMNETYLSELPVLGGMFGMLDPDANASHIISILLATFSVATPLFIWAEVHRQNILDDPQEWFSHPQNQILASIAGLVLIMVIGLEVVNLYTLVARESSQGGFVVQQESGVMAFLAQNKGLAIGVSAVIAVINIILALFTTRAFQSLKSEEK</sequence>
<dbReference type="EMBL" id="DNAN01000675">
    <property type="protein sequence ID" value="HAW77860.1"/>
    <property type="molecule type" value="Genomic_DNA"/>
</dbReference>
<proteinExistence type="predicted"/>
<accession>A0A350P993</accession>
<evidence type="ECO:0000313" key="3">
    <source>
        <dbReference type="Proteomes" id="UP000263517"/>
    </source>
</evidence>
<protein>
    <submittedName>
        <fullName evidence="2">Uncharacterized protein</fullName>
    </submittedName>
</protein>
<dbReference type="AlphaFoldDB" id="A0A350P993"/>
<feature type="transmembrane region" description="Helical" evidence="1">
    <location>
        <begin position="72"/>
        <end position="95"/>
    </location>
</feature>
<keyword evidence="1" id="KW-0812">Transmembrane</keyword>
<keyword evidence="1" id="KW-0472">Membrane</keyword>